<organism evidence="1 2">
    <name type="scientific">Fulvivirga marina</name>
    <dbReference type="NCBI Taxonomy" id="2494733"/>
    <lineage>
        <taxon>Bacteria</taxon>
        <taxon>Pseudomonadati</taxon>
        <taxon>Bacteroidota</taxon>
        <taxon>Cytophagia</taxon>
        <taxon>Cytophagales</taxon>
        <taxon>Fulvivirgaceae</taxon>
        <taxon>Fulvivirga</taxon>
    </lineage>
</organism>
<comment type="caution">
    <text evidence="1">The sequence shown here is derived from an EMBL/GenBank/DDBJ whole genome shotgun (WGS) entry which is preliminary data.</text>
</comment>
<dbReference type="Proteomes" id="UP000614216">
    <property type="component" value="Unassembled WGS sequence"/>
</dbReference>
<proteinExistence type="predicted"/>
<protein>
    <submittedName>
        <fullName evidence="1">Uncharacterized protein</fullName>
    </submittedName>
</protein>
<name>A0A937KFW5_9BACT</name>
<reference evidence="1" key="1">
    <citation type="submission" date="2021-01" db="EMBL/GenBank/DDBJ databases">
        <title>Fulvivirga kasyanovii gen. nov., sp nov., a novel member of the phylum Bacteroidetes isolated from seawater in a mussel farm.</title>
        <authorList>
            <person name="Zhao L.-H."/>
            <person name="Wang Z.-J."/>
        </authorList>
    </citation>
    <scope>NUCLEOTIDE SEQUENCE</scope>
    <source>
        <strain evidence="1">29W222</strain>
    </source>
</reference>
<dbReference type="RefSeq" id="WP_202858271.1">
    <property type="nucleotide sequence ID" value="NZ_JAEUGD010000065.1"/>
</dbReference>
<feature type="non-terminal residue" evidence="1">
    <location>
        <position position="206"/>
    </location>
</feature>
<gene>
    <name evidence="1" type="ORF">JMN32_20625</name>
</gene>
<evidence type="ECO:0000313" key="2">
    <source>
        <dbReference type="Proteomes" id="UP000614216"/>
    </source>
</evidence>
<dbReference type="EMBL" id="JAEUGD010000065">
    <property type="protein sequence ID" value="MBL6448730.1"/>
    <property type="molecule type" value="Genomic_DNA"/>
</dbReference>
<keyword evidence="2" id="KW-1185">Reference proteome</keyword>
<evidence type="ECO:0000313" key="1">
    <source>
        <dbReference type="EMBL" id="MBL6448730.1"/>
    </source>
</evidence>
<dbReference type="AlphaFoldDB" id="A0A937KFW5"/>
<accession>A0A937KFW5</accession>
<sequence>MDTFLLETFHHIMEGDLNPFMNKNRDFNKLLNEQVDGGAKLLSYNHTYFTEDHIEYVDANSYWFKGLHDIYPMYSKHQIRKDKYPSLLTKVNNLPADRKVITTFQYYPGQIELILEVDVKHLTNKEARFYYYNLLLSQEYKRVIDTLYQKLFSLTDEGLLNRYIKNLQLLLERYIHTIDSDYNPVGSLEWHLLIDAEFTERDIFKL</sequence>